<dbReference type="GO" id="GO:0016020">
    <property type="term" value="C:membrane"/>
    <property type="evidence" value="ECO:0007669"/>
    <property type="project" value="UniProtKB-SubCell"/>
</dbReference>
<evidence type="ECO:0000256" key="1">
    <source>
        <dbReference type="ARBA" id="ARBA00004141"/>
    </source>
</evidence>
<evidence type="ECO:0000313" key="11">
    <source>
        <dbReference type="EMBL" id="PBK85631.1"/>
    </source>
</evidence>
<feature type="signal peptide" evidence="9">
    <location>
        <begin position="1"/>
        <end position="17"/>
    </location>
</feature>
<evidence type="ECO:0000256" key="5">
    <source>
        <dbReference type="ARBA" id="ARBA00023136"/>
    </source>
</evidence>
<name>A0A2H3CRF3_ARMGA</name>
<dbReference type="AlphaFoldDB" id="A0A2H3CRF3"/>
<sequence length="422" mass="46303">MQRRSLLVLLLNGLARALPSFKFNDDGGLHTNGHPTVERGSPEFWYKIIISGALVLLGGVFAGLTLGLMGLDELHLRVLSASSDDPVEKKNAKKVLALMQKGRHWVLVVLLLGNVIINESLPIFLDSAIGGGVAAVAISTAAIEPFRLYIFSCRVIYRIIPQSLSVRYGLSIGAACTPFVLALMYIFAPVAYPIAKLLDYVLGANEAHTYRKAELKSFLEFHRTGEEPLRDDEISILSGVLELNSKNDVVTLSKDTILDHNTVDKIIMSGYSRFPVHDPENPLAFVGLLLVKKLITYDPSQALPVSSFALSILPEAHPSINCFQALDYFQTGRAHLLLISRTPGVAGGAIGVVTLEDIIEEIISEEIVDETDRYDDNVNKRRAKRLTNTAIMKGIVERHRKASMSSPVNESTPLLGRDHNSE</sequence>
<dbReference type="PANTHER" id="PTHR12064:SF97">
    <property type="entry name" value="METAL TRANSPORTER CNNM-5"/>
    <property type="match status" value="1"/>
</dbReference>
<evidence type="ECO:0000256" key="4">
    <source>
        <dbReference type="ARBA" id="ARBA00022989"/>
    </source>
</evidence>
<feature type="compositionally biased region" description="Polar residues" evidence="7">
    <location>
        <begin position="403"/>
        <end position="412"/>
    </location>
</feature>
<dbReference type="InterPro" id="IPR002550">
    <property type="entry name" value="CNNM"/>
</dbReference>
<dbReference type="OMA" id="EEHTYKK"/>
<dbReference type="GO" id="GO:0005737">
    <property type="term" value="C:cytoplasm"/>
    <property type="evidence" value="ECO:0007669"/>
    <property type="project" value="TreeGrafter"/>
</dbReference>
<feature type="transmembrane region" description="Helical" evidence="8">
    <location>
        <begin position="131"/>
        <end position="150"/>
    </location>
</feature>
<evidence type="ECO:0000256" key="2">
    <source>
        <dbReference type="ARBA" id="ARBA00022692"/>
    </source>
</evidence>
<dbReference type="SUPFAM" id="SSF54631">
    <property type="entry name" value="CBS-domain pair"/>
    <property type="match status" value="1"/>
</dbReference>
<keyword evidence="12" id="KW-1185">Reference proteome</keyword>
<feature type="region of interest" description="Disordered" evidence="7">
    <location>
        <begin position="399"/>
        <end position="422"/>
    </location>
</feature>
<proteinExistence type="predicted"/>
<feature type="transmembrane region" description="Helical" evidence="8">
    <location>
        <begin position="170"/>
        <end position="192"/>
    </location>
</feature>
<dbReference type="Pfam" id="PF01595">
    <property type="entry name" value="CNNM"/>
    <property type="match status" value="1"/>
</dbReference>
<dbReference type="EMBL" id="KZ293689">
    <property type="protein sequence ID" value="PBK85631.1"/>
    <property type="molecule type" value="Genomic_DNA"/>
</dbReference>
<evidence type="ECO:0000256" key="7">
    <source>
        <dbReference type="SAM" id="MobiDB-lite"/>
    </source>
</evidence>
<evidence type="ECO:0000256" key="9">
    <source>
        <dbReference type="SAM" id="SignalP"/>
    </source>
</evidence>
<evidence type="ECO:0000256" key="8">
    <source>
        <dbReference type="SAM" id="Phobius"/>
    </source>
</evidence>
<keyword evidence="2 6" id="KW-0812">Transmembrane</keyword>
<comment type="subcellular location">
    <subcellularLocation>
        <location evidence="1">Membrane</location>
        <topology evidence="1">Multi-pass membrane protein</topology>
    </subcellularLocation>
</comment>
<dbReference type="PROSITE" id="PS51846">
    <property type="entry name" value="CNNM"/>
    <property type="match status" value="1"/>
</dbReference>
<protein>
    <submittedName>
        <fullName evidence="11">DUF21-domain-containing protein</fullName>
    </submittedName>
</protein>
<accession>A0A2H3CRF3</accession>
<dbReference type="InterPro" id="IPR045095">
    <property type="entry name" value="ACDP"/>
</dbReference>
<feature type="chain" id="PRO_5013594723" evidence="9">
    <location>
        <begin position="18"/>
        <end position="422"/>
    </location>
</feature>
<dbReference type="FunCoup" id="A0A2H3CRF3">
    <property type="interactions" value="296"/>
</dbReference>
<dbReference type="Gene3D" id="3.10.580.10">
    <property type="entry name" value="CBS-domain"/>
    <property type="match status" value="1"/>
</dbReference>
<feature type="domain" description="CNNM transmembrane" evidence="10">
    <location>
        <begin position="40"/>
        <end position="233"/>
    </location>
</feature>
<keyword evidence="9" id="KW-0732">Signal</keyword>
<dbReference type="GO" id="GO:0030026">
    <property type="term" value="P:intracellular manganese ion homeostasis"/>
    <property type="evidence" value="ECO:0007669"/>
    <property type="project" value="TreeGrafter"/>
</dbReference>
<feature type="transmembrane region" description="Helical" evidence="8">
    <location>
        <begin position="104"/>
        <end position="125"/>
    </location>
</feature>
<keyword evidence="5 6" id="KW-0472">Membrane</keyword>
<dbReference type="InParanoid" id="A0A2H3CRF3"/>
<dbReference type="FunFam" id="3.10.580.10:FF:000006">
    <property type="entry name" value="DUF21 and CBS domain protein"/>
    <property type="match status" value="1"/>
</dbReference>
<keyword evidence="3" id="KW-0677">Repeat</keyword>
<dbReference type="STRING" id="47427.A0A2H3CRF3"/>
<dbReference type="PANTHER" id="PTHR12064">
    <property type="entry name" value="METAL TRANSPORTER CNNM"/>
    <property type="match status" value="1"/>
</dbReference>
<evidence type="ECO:0000259" key="10">
    <source>
        <dbReference type="PROSITE" id="PS51846"/>
    </source>
</evidence>
<dbReference type="InterPro" id="IPR046342">
    <property type="entry name" value="CBS_dom_sf"/>
</dbReference>
<evidence type="ECO:0000256" key="6">
    <source>
        <dbReference type="PROSITE-ProRule" id="PRU01193"/>
    </source>
</evidence>
<dbReference type="Proteomes" id="UP000217790">
    <property type="component" value="Unassembled WGS sequence"/>
</dbReference>
<evidence type="ECO:0000256" key="3">
    <source>
        <dbReference type="ARBA" id="ARBA00022737"/>
    </source>
</evidence>
<organism evidence="11 12">
    <name type="scientific">Armillaria gallica</name>
    <name type="common">Bulbous honey fungus</name>
    <name type="synonym">Armillaria bulbosa</name>
    <dbReference type="NCBI Taxonomy" id="47427"/>
    <lineage>
        <taxon>Eukaryota</taxon>
        <taxon>Fungi</taxon>
        <taxon>Dikarya</taxon>
        <taxon>Basidiomycota</taxon>
        <taxon>Agaricomycotina</taxon>
        <taxon>Agaricomycetes</taxon>
        <taxon>Agaricomycetidae</taxon>
        <taxon>Agaricales</taxon>
        <taxon>Marasmiineae</taxon>
        <taxon>Physalacriaceae</taxon>
        <taxon>Armillaria</taxon>
    </lineage>
</organism>
<keyword evidence="4 6" id="KW-1133">Transmembrane helix</keyword>
<gene>
    <name evidence="11" type="ORF">ARMGADRAFT_941655</name>
</gene>
<reference evidence="12" key="1">
    <citation type="journal article" date="2017" name="Nat. Ecol. Evol.">
        <title>Genome expansion and lineage-specific genetic innovations in the forest pathogenic fungi Armillaria.</title>
        <authorList>
            <person name="Sipos G."/>
            <person name="Prasanna A.N."/>
            <person name="Walter M.C."/>
            <person name="O'Connor E."/>
            <person name="Balint B."/>
            <person name="Krizsan K."/>
            <person name="Kiss B."/>
            <person name="Hess J."/>
            <person name="Varga T."/>
            <person name="Slot J."/>
            <person name="Riley R."/>
            <person name="Boka B."/>
            <person name="Rigling D."/>
            <person name="Barry K."/>
            <person name="Lee J."/>
            <person name="Mihaltcheva S."/>
            <person name="LaButti K."/>
            <person name="Lipzen A."/>
            <person name="Waldron R."/>
            <person name="Moloney N.M."/>
            <person name="Sperisen C."/>
            <person name="Kredics L."/>
            <person name="Vagvoelgyi C."/>
            <person name="Patrignani A."/>
            <person name="Fitzpatrick D."/>
            <person name="Nagy I."/>
            <person name="Doyle S."/>
            <person name="Anderson J.B."/>
            <person name="Grigoriev I.V."/>
            <person name="Gueldener U."/>
            <person name="Muensterkoetter M."/>
            <person name="Nagy L.G."/>
        </authorList>
    </citation>
    <scope>NUCLEOTIDE SEQUENCE [LARGE SCALE GENOMIC DNA]</scope>
    <source>
        <strain evidence="12">Ar21-2</strain>
    </source>
</reference>
<evidence type="ECO:0000313" key="12">
    <source>
        <dbReference type="Proteomes" id="UP000217790"/>
    </source>
</evidence>
<dbReference type="GO" id="GO:0010960">
    <property type="term" value="P:magnesium ion homeostasis"/>
    <property type="evidence" value="ECO:0007669"/>
    <property type="project" value="InterPro"/>
</dbReference>
<dbReference type="OrthoDB" id="5353557at2759"/>
<feature type="transmembrane region" description="Helical" evidence="8">
    <location>
        <begin position="44"/>
        <end position="71"/>
    </location>
</feature>